<dbReference type="EMBL" id="BDDD01006936">
    <property type="protein sequence ID" value="GAV91081.1"/>
    <property type="molecule type" value="Genomic_DNA"/>
</dbReference>
<reference evidence="2" key="1">
    <citation type="submission" date="2016-04" db="EMBL/GenBank/DDBJ databases">
        <title>Cephalotus genome sequencing.</title>
        <authorList>
            <person name="Fukushima K."/>
            <person name="Hasebe M."/>
            <person name="Fang X."/>
        </authorList>
    </citation>
    <scope>NUCLEOTIDE SEQUENCE [LARGE SCALE GENOMIC DNA]</scope>
    <source>
        <strain evidence="2">cv. St1</strain>
    </source>
</reference>
<proteinExistence type="predicted"/>
<accession>A0A1Q3DF60</accession>
<sequence length="261" mass="31398">MKLSFGKSSMDFNIFRLGKHQSDFDDVYVSIPDTIDSYFNIDFDRNFRREFEVEEANQKDRLTWLENEEALMWLENKLNEPNSNSEWDHLSHYTHKIATPDETYFDKDFDNNFMECLREFEELEVTQKEILSWLDDGIINFFSDSQWLVGHDFCDSLYGFYWWRSCWDGSKIVQIVFSHCVCKVAKIGLGDAFECFCSLNGFYWWKSYWNDVYIVSWQSLRFVDNVFHCYSSLDGFYWWRSCCDCSYIVKIVLHVVCLRLT</sequence>
<gene>
    <name evidence="1" type="ORF">CFOL_v3_34481</name>
</gene>
<dbReference type="Proteomes" id="UP000187406">
    <property type="component" value="Unassembled WGS sequence"/>
</dbReference>
<name>A0A1Q3DF60_CEPFO</name>
<dbReference type="InParanoid" id="A0A1Q3DF60"/>
<keyword evidence="2" id="KW-1185">Reference proteome</keyword>
<comment type="caution">
    <text evidence="1">The sequence shown here is derived from an EMBL/GenBank/DDBJ whole genome shotgun (WGS) entry which is preliminary data.</text>
</comment>
<evidence type="ECO:0000313" key="2">
    <source>
        <dbReference type="Proteomes" id="UP000187406"/>
    </source>
</evidence>
<evidence type="ECO:0000313" key="1">
    <source>
        <dbReference type="EMBL" id="GAV91081.1"/>
    </source>
</evidence>
<dbReference type="AlphaFoldDB" id="A0A1Q3DF60"/>
<organism evidence="1 2">
    <name type="scientific">Cephalotus follicularis</name>
    <name type="common">Albany pitcher plant</name>
    <dbReference type="NCBI Taxonomy" id="3775"/>
    <lineage>
        <taxon>Eukaryota</taxon>
        <taxon>Viridiplantae</taxon>
        <taxon>Streptophyta</taxon>
        <taxon>Embryophyta</taxon>
        <taxon>Tracheophyta</taxon>
        <taxon>Spermatophyta</taxon>
        <taxon>Magnoliopsida</taxon>
        <taxon>eudicotyledons</taxon>
        <taxon>Gunneridae</taxon>
        <taxon>Pentapetalae</taxon>
        <taxon>rosids</taxon>
        <taxon>fabids</taxon>
        <taxon>Oxalidales</taxon>
        <taxon>Cephalotaceae</taxon>
        <taxon>Cephalotus</taxon>
    </lineage>
</organism>
<protein>
    <submittedName>
        <fullName evidence="1">Uncharacterized protein</fullName>
    </submittedName>
</protein>